<proteinExistence type="predicted"/>
<reference evidence="2" key="1">
    <citation type="journal article" date="2021" name="Proc. Natl. Acad. Sci. U.S.A.">
        <title>A Catalog of Tens of Thousands of Viruses from Human Metagenomes Reveals Hidden Associations with Chronic Diseases.</title>
        <authorList>
            <person name="Tisza M.J."/>
            <person name="Buck C.B."/>
        </authorList>
    </citation>
    <scope>NUCLEOTIDE SEQUENCE</scope>
    <source>
        <strain evidence="2">CtkfT29</strain>
    </source>
</reference>
<dbReference type="Gene3D" id="3.40.50.300">
    <property type="entry name" value="P-loop containing nucleotide triphosphate hydrolases"/>
    <property type="match status" value="1"/>
</dbReference>
<dbReference type="GO" id="GO:0006260">
    <property type="term" value="P:DNA replication"/>
    <property type="evidence" value="ECO:0007669"/>
    <property type="project" value="TreeGrafter"/>
</dbReference>
<keyword evidence="2" id="KW-0547">Nucleotide-binding</keyword>
<dbReference type="SUPFAM" id="SSF52540">
    <property type="entry name" value="P-loop containing nucleoside triphosphate hydrolases"/>
    <property type="match status" value="1"/>
</dbReference>
<name>A0A8S5RAT5_9CAUD</name>
<dbReference type="EMBL" id="BK015850">
    <property type="protein sequence ID" value="DAE28084.1"/>
    <property type="molecule type" value="Genomic_DNA"/>
</dbReference>
<dbReference type="PANTHER" id="PTHR30050">
    <property type="entry name" value="CHROMOSOMAL REPLICATION INITIATOR PROTEIN DNAA"/>
    <property type="match status" value="1"/>
</dbReference>
<keyword evidence="2" id="KW-0378">Hydrolase</keyword>
<sequence>MTEWKELALPTRIKSGRGFEALTPQQYEERKANVYNASAGHLDEVDGYTCEICKNRGYTATVEYNAAYYYYYEVLVPCKCQRVRDALRRLQASGLKNVVKEFTFDRYEAADEWQQRLKDKAMQFCKDDAHTWLFMGGQSGAGKTHLCTAVTVHYIRKGKEARYMLWRDEIAQIKAIVTDSAAYAARMDALKKTPVLYIDDLFKGGQGEGGQFRAPTEADIKAAFEIINYRYNNPDLITIISSERTIGELSQIDEAIAGRIAERAKAAGYCLSIKRAPGRNWRLKDIEEV</sequence>
<keyword evidence="2" id="KW-0347">Helicase</keyword>
<evidence type="ECO:0000313" key="2">
    <source>
        <dbReference type="EMBL" id="DAE28084.1"/>
    </source>
</evidence>
<dbReference type="GO" id="GO:0004386">
    <property type="term" value="F:helicase activity"/>
    <property type="evidence" value="ECO:0007669"/>
    <property type="project" value="UniProtKB-KW"/>
</dbReference>
<dbReference type="InterPro" id="IPR002611">
    <property type="entry name" value="IstB_ATP-bd"/>
</dbReference>
<protein>
    <submittedName>
        <fullName evidence="2">Replicative helicase</fullName>
    </submittedName>
</protein>
<dbReference type="InterPro" id="IPR027417">
    <property type="entry name" value="P-loop_NTPase"/>
</dbReference>
<accession>A0A8S5RAT5</accession>
<dbReference type="GO" id="GO:0005524">
    <property type="term" value="F:ATP binding"/>
    <property type="evidence" value="ECO:0007669"/>
    <property type="project" value="InterPro"/>
</dbReference>
<organism evidence="2">
    <name type="scientific">Siphoviridae sp. ctkfT29</name>
    <dbReference type="NCBI Taxonomy" id="2827278"/>
    <lineage>
        <taxon>Viruses</taxon>
        <taxon>Duplodnaviria</taxon>
        <taxon>Heunggongvirae</taxon>
        <taxon>Uroviricota</taxon>
        <taxon>Caudoviricetes</taxon>
    </lineage>
</organism>
<dbReference type="PANTHER" id="PTHR30050:SF10">
    <property type="entry name" value="PHAGE-LIKE ELEMENT PBSX PROTEIN XKDC"/>
    <property type="match status" value="1"/>
</dbReference>
<keyword evidence="2" id="KW-0067">ATP-binding</keyword>
<feature type="domain" description="IstB-like ATP-binding" evidence="1">
    <location>
        <begin position="83"/>
        <end position="266"/>
    </location>
</feature>
<evidence type="ECO:0000259" key="1">
    <source>
        <dbReference type="Pfam" id="PF01695"/>
    </source>
</evidence>
<dbReference type="Pfam" id="PF01695">
    <property type="entry name" value="IstB_IS21"/>
    <property type="match status" value="1"/>
</dbReference>